<dbReference type="AlphaFoldDB" id="A0AAI9IAZ5"/>
<dbReference type="InterPro" id="IPR036249">
    <property type="entry name" value="Thioredoxin-like_sf"/>
</dbReference>
<protein>
    <recommendedName>
        <fullName evidence="6">Thioredoxin</fullName>
    </recommendedName>
</protein>
<gene>
    <name evidence="9" type="ORF">HFRIS_020856</name>
</gene>
<evidence type="ECO:0000313" key="10">
    <source>
        <dbReference type="Proteomes" id="UP000006772"/>
    </source>
</evidence>
<dbReference type="SUPFAM" id="SSF52833">
    <property type="entry name" value="Thioredoxin-like"/>
    <property type="match status" value="1"/>
</dbReference>
<organism evidence="9 10">
    <name type="scientific">Herbaspirillum frisingense GSF30</name>
    <dbReference type="NCBI Taxonomy" id="864073"/>
    <lineage>
        <taxon>Bacteria</taxon>
        <taxon>Pseudomonadati</taxon>
        <taxon>Pseudomonadota</taxon>
        <taxon>Betaproteobacteria</taxon>
        <taxon>Burkholderiales</taxon>
        <taxon>Oxalobacteraceae</taxon>
        <taxon>Herbaspirillum</taxon>
    </lineage>
</organism>
<feature type="disulfide bond" description="Redox-active" evidence="7">
    <location>
        <begin position="31"/>
        <end position="34"/>
    </location>
</feature>
<keyword evidence="4 7" id="KW-1015">Disulfide bond</keyword>
<dbReference type="InterPro" id="IPR013766">
    <property type="entry name" value="Thioredoxin_domain"/>
</dbReference>
<evidence type="ECO:0000256" key="2">
    <source>
        <dbReference type="ARBA" id="ARBA00022448"/>
    </source>
</evidence>
<dbReference type="EMBL" id="AEEC02000039">
    <property type="protein sequence ID" value="EOA02787.1"/>
    <property type="molecule type" value="Genomic_DNA"/>
</dbReference>
<keyword evidence="5 7" id="KW-0676">Redox-active center</keyword>
<evidence type="ECO:0000256" key="3">
    <source>
        <dbReference type="ARBA" id="ARBA00022982"/>
    </source>
</evidence>
<proteinExistence type="inferred from homology"/>
<name>A0AAI9IAZ5_9BURK</name>
<comment type="caution">
    <text evidence="9">The sequence shown here is derived from an EMBL/GenBank/DDBJ whole genome shotgun (WGS) entry which is preliminary data.</text>
</comment>
<feature type="domain" description="Thioredoxin" evidence="8">
    <location>
        <begin position="1"/>
        <end position="107"/>
    </location>
</feature>
<evidence type="ECO:0000313" key="9">
    <source>
        <dbReference type="EMBL" id="EOA02787.1"/>
    </source>
</evidence>
<reference evidence="9 10" key="1">
    <citation type="journal article" date="2013" name="Front. Microbiol.">
        <title>The genome of the endophytic bacterium H. frisingense GSF30(T) identifies diverse strategies in the Herbaspirillum genus to interact with plants.</title>
        <authorList>
            <person name="Straub D."/>
            <person name="Rothballer M."/>
            <person name="Hartmann A."/>
            <person name="Ludewig U."/>
        </authorList>
    </citation>
    <scope>NUCLEOTIDE SEQUENCE [LARGE SCALE GENOMIC DNA]</scope>
    <source>
        <strain evidence="9 10">GSF30</strain>
    </source>
</reference>
<dbReference type="FunFam" id="3.40.30.10:FF:000001">
    <property type="entry name" value="Thioredoxin"/>
    <property type="match status" value="1"/>
</dbReference>
<evidence type="ECO:0000256" key="1">
    <source>
        <dbReference type="ARBA" id="ARBA00008987"/>
    </source>
</evidence>
<dbReference type="Pfam" id="PF00085">
    <property type="entry name" value="Thioredoxin"/>
    <property type="match status" value="1"/>
</dbReference>
<dbReference type="GO" id="GO:0015035">
    <property type="term" value="F:protein-disulfide reductase activity"/>
    <property type="evidence" value="ECO:0007669"/>
    <property type="project" value="InterPro"/>
</dbReference>
<evidence type="ECO:0000256" key="7">
    <source>
        <dbReference type="PIRSR" id="PIRSR000077-4"/>
    </source>
</evidence>
<keyword evidence="3" id="KW-0249">Electron transport</keyword>
<dbReference type="RefSeq" id="WP_006464963.1">
    <property type="nucleotide sequence ID" value="NZ_AEEC02000039.1"/>
</dbReference>
<evidence type="ECO:0000259" key="8">
    <source>
        <dbReference type="PROSITE" id="PS51352"/>
    </source>
</evidence>
<dbReference type="PANTHER" id="PTHR45663:SF11">
    <property type="entry name" value="GEO12009P1"/>
    <property type="match status" value="1"/>
</dbReference>
<dbReference type="InterPro" id="IPR005746">
    <property type="entry name" value="Thioredoxin"/>
</dbReference>
<dbReference type="CDD" id="cd02947">
    <property type="entry name" value="TRX_family"/>
    <property type="match status" value="1"/>
</dbReference>
<dbReference type="Gene3D" id="3.40.30.10">
    <property type="entry name" value="Glutaredoxin"/>
    <property type="match status" value="1"/>
</dbReference>
<dbReference type="InterPro" id="IPR017937">
    <property type="entry name" value="Thioredoxin_CS"/>
</dbReference>
<evidence type="ECO:0000256" key="5">
    <source>
        <dbReference type="ARBA" id="ARBA00023284"/>
    </source>
</evidence>
<evidence type="ECO:0000256" key="6">
    <source>
        <dbReference type="PIRNR" id="PIRNR000077"/>
    </source>
</evidence>
<keyword evidence="2" id="KW-0813">Transport</keyword>
<dbReference type="GO" id="GO:0045454">
    <property type="term" value="P:cell redox homeostasis"/>
    <property type="evidence" value="ECO:0007669"/>
    <property type="project" value="TreeGrafter"/>
</dbReference>
<dbReference type="PIRSF" id="PIRSF000077">
    <property type="entry name" value="Thioredoxin"/>
    <property type="match status" value="1"/>
</dbReference>
<dbReference type="GO" id="GO:0005829">
    <property type="term" value="C:cytosol"/>
    <property type="evidence" value="ECO:0007669"/>
    <property type="project" value="TreeGrafter"/>
</dbReference>
<dbReference type="PROSITE" id="PS00194">
    <property type="entry name" value="THIOREDOXIN_1"/>
    <property type="match status" value="1"/>
</dbReference>
<accession>A0AAI9IAZ5</accession>
<comment type="similarity">
    <text evidence="1 6">Belongs to the thioredoxin family.</text>
</comment>
<dbReference type="PROSITE" id="PS51352">
    <property type="entry name" value="THIOREDOXIN_2"/>
    <property type="match status" value="1"/>
</dbReference>
<dbReference type="PRINTS" id="PR00421">
    <property type="entry name" value="THIOREDOXIN"/>
</dbReference>
<evidence type="ECO:0000256" key="4">
    <source>
        <dbReference type="ARBA" id="ARBA00023157"/>
    </source>
</evidence>
<dbReference type="Proteomes" id="UP000006772">
    <property type="component" value="Unassembled WGS sequence"/>
</dbReference>
<dbReference type="PANTHER" id="PTHR45663">
    <property type="entry name" value="GEO12009P1"/>
    <property type="match status" value="1"/>
</dbReference>
<sequence>MSARHTTVEHFERDVLHSGRPVLVGFWAPWCAPCRSIAQNLDAIAGEHQEKLVVYKVNVDQCPALAQRYGVTAIPELKVFVEGNVVKSFGGAMSKRSLEVQLASWLW</sequence>